<evidence type="ECO:0000313" key="11">
    <source>
        <dbReference type="RefSeq" id="XP_026540762.1"/>
    </source>
</evidence>
<dbReference type="Proteomes" id="UP000504612">
    <property type="component" value="Unplaced"/>
</dbReference>
<keyword evidence="2" id="KW-0963">Cytoplasm</keyword>
<evidence type="ECO:0000256" key="1">
    <source>
        <dbReference type="ARBA" id="ARBA00004430"/>
    </source>
</evidence>
<evidence type="ECO:0000256" key="2">
    <source>
        <dbReference type="ARBA" id="ARBA00022490"/>
    </source>
</evidence>
<evidence type="ECO:0000256" key="6">
    <source>
        <dbReference type="ARBA" id="ARBA00035661"/>
    </source>
</evidence>
<evidence type="ECO:0000256" key="4">
    <source>
        <dbReference type="ARBA" id="ARBA00023273"/>
    </source>
</evidence>
<proteinExistence type="inferred from homology"/>
<sequence>MAPPAAAAAAFAPQLGQDLMTPEPHFLPGYGGYCPRYKFTLGQTYGKLTWQLLAAPSRSGRLLLQPNCAPCAPKERPGLGRRARGKGCSGVPGYTGFVPRAQHHFAKTYGEICRQAWLEFGPQQEPGALGRGQAGEGTEAPQLENGPRPALLTVGTDPAAAAAPLAFGAPGRPPAWERTFLPGFTGFVPRLQFLIGGSFPVLAHRAMLEFDEMLAKTGRDSSQSGDPLPPLAKTYPTDRGLLPHYRGYVPGYKFQFGHTYGHLTRDALGRTTLEKQVLDVTQ</sequence>
<protein>
    <recommendedName>
        <fullName evidence="7">Ciliary microtubule inner protein 2B</fullName>
    </recommendedName>
</protein>
<dbReference type="GeneID" id="113423535"/>
<dbReference type="PANTHER" id="PTHR22146">
    <property type="entry name" value="CAT EYE SYNDROME CRITICAL REGION PROTEIN 6"/>
    <property type="match status" value="1"/>
</dbReference>
<dbReference type="InterPro" id="IPR018902">
    <property type="entry name" value="CMI2A-C-like_dom"/>
</dbReference>
<evidence type="ECO:0000256" key="5">
    <source>
        <dbReference type="ARBA" id="ARBA00035003"/>
    </source>
</evidence>
<dbReference type="CTD" id="730112"/>
<evidence type="ECO:0000313" key="10">
    <source>
        <dbReference type="Proteomes" id="UP000504612"/>
    </source>
</evidence>
<organism evidence="10 11">
    <name type="scientific">Notechis scutatus</name>
    <name type="common">mainland tiger snake</name>
    <dbReference type="NCBI Taxonomy" id="8663"/>
    <lineage>
        <taxon>Eukaryota</taxon>
        <taxon>Metazoa</taxon>
        <taxon>Chordata</taxon>
        <taxon>Craniata</taxon>
        <taxon>Vertebrata</taxon>
        <taxon>Euteleostomi</taxon>
        <taxon>Lepidosauria</taxon>
        <taxon>Squamata</taxon>
        <taxon>Bifurcata</taxon>
        <taxon>Unidentata</taxon>
        <taxon>Episquamata</taxon>
        <taxon>Toxicofera</taxon>
        <taxon>Serpentes</taxon>
        <taxon>Colubroidea</taxon>
        <taxon>Elapidae</taxon>
        <taxon>Hydrophiinae</taxon>
        <taxon>Notechis</taxon>
    </lineage>
</organism>
<comment type="function">
    <text evidence="5">Microtubule inner protein (MIP) part of the dynein-decorated doublet microtubules (DMTs) in cilia axoneme, which is required for motile cilia beating.</text>
</comment>
<dbReference type="PANTHER" id="PTHR22146:SF8">
    <property type="entry name" value="PROTEIN FAM166B"/>
    <property type="match status" value="1"/>
</dbReference>
<dbReference type="Pfam" id="PF10629">
    <property type="entry name" value="CMI2B-like"/>
    <property type="match status" value="2"/>
</dbReference>
<dbReference type="GO" id="GO:0015630">
    <property type="term" value="C:microtubule cytoskeleton"/>
    <property type="evidence" value="ECO:0007669"/>
    <property type="project" value="UniProtKB-ARBA"/>
</dbReference>
<evidence type="ECO:0000256" key="3">
    <source>
        <dbReference type="ARBA" id="ARBA00023212"/>
    </source>
</evidence>
<feature type="region of interest" description="Disordered" evidence="8">
    <location>
        <begin position="124"/>
        <end position="148"/>
    </location>
</feature>
<keyword evidence="4" id="KW-0966">Cell projection</keyword>
<evidence type="ECO:0000256" key="8">
    <source>
        <dbReference type="SAM" id="MobiDB-lite"/>
    </source>
</evidence>
<dbReference type="AlphaFoldDB" id="A0A6J1VBW5"/>
<dbReference type="GO" id="GO:0005930">
    <property type="term" value="C:axoneme"/>
    <property type="evidence" value="ECO:0007669"/>
    <property type="project" value="UniProtKB-SubCell"/>
</dbReference>
<dbReference type="RefSeq" id="XP_026540762.1">
    <property type="nucleotide sequence ID" value="XM_026684977.1"/>
</dbReference>
<feature type="domain" description="Ciliary microtubule inner protein 2A-C-like" evidence="9">
    <location>
        <begin position="240"/>
        <end position="267"/>
    </location>
</feature>
<keyword evidence="10" id="KW-1185">Reference proteome</keyword>
<gene>
    <name evidence="11" type="primary">FAM166B</name>
</gene>
<dbReference type="KEGG" id="nss:113423535"/>
<comment type="similarity">
    <text evidence="6">Belongs to the CIMIP2 family.</text>
</comment>
<evidence type="ECO:0000259" key="9">
    <source>
        <dbReference type="Pfam" id="PF10629"/>
    </source>
</evidence>
<comment type="subcellular location">
    <subcellularLocation>
        <location evidence="1">Cytoplasm</location>
        <location evidence="1">Cytoskeleton</location>
        <location evidence="1">Cilium axoneme</location>
    </subcellularLocation>
</comment>
<keyword evidence="3" id="KW-0206">Cytoskeleton</keyword>
<feature type="domain" description="Ciliary microtubule inner protein 2A-C-like" evidence="9">
    <location>
        <begin position="23"/>
        <end position="54"/>
    </location>
</feature>
<accession>A0A6J1VBW5</accession>
<evidence type="ECO:0000256" key="7">
    <source>
        <dbReference type="ARBA" id="ARBA00041163"/>
    </source>
</evidence>
<reference evidence="11" key="1">
    <citation type="submission" date="2025-08" db="UniProtKB">
        <authorList>
            <consortium name="RefSeq"/>
        </authorList>
    </citation>
    <scope>IDENTIFICATION</scope>
</reference>
<name>A0A6J1VBW5_9SAUR</name>